<feature type="signal peptide" evidence="2">
    <location>
        <begin position="1"/>
        <end position="26"/>
    </location>
</feature>
<dbReference type="eggNOG" id="ENOG5030RH5">
    <property type="taxonomic scope" value="Bacteria"/>
</dbReference>
<proteinExistence type="predicted"/>
<evidence type="ECO:0000313" key="5">
    <source>
        <dbReference type="Proteomes" id="UP000006304"/>
    </source>
</evidence>
<evidence type="ECO:0000259" key="3">
    <source>
        <dbReference type="Pfam" id="PF26059"/>
    </source>
</evidence>
<organism evidence="4 5">
    <name type="scientific">Nocardia brasiliensis (strain ATCC 700358 / HUJEG-1)</name>
    <dbReference type="NCBI Taxonomy" id="1133849"/>
    <lineage>
        <taxon>Bacteria</taxon>
        <taxon>Bacillati</taxon>
        <taxon>Actinomycetota</taxon>
        <taxon>Actinomycetes</taxon>
        <taxon>Mycobacteriales</taxon>
        <taxon>Nocardiaceae</taxon>
        <taxon>Nocardia</taxon>
    </lineage>
</organism>
<sequence length="201" mass="20085">MRFATFTGTALVVAVAMGAIVGQAGARPPEETTVGSALGIDKGVEYHAGLTAPGEVLTTAVAGGLFEAAEDGTKMILRSGGGEVVAEIPLTFQADGHKLRVDGQIADDGRKLTLTPRTAVEIGEMQQVSSMARLVAELEKNVVGMVVGGVLGGIIGAVLGLGFLSLLTGPIGLVVGAAAGGFVMGGQPFSDAVFAVLNGQP</sequence>
<accession>K0EZ26</accession>
<keyword evidence="5" id="KW-1185">Reference proteome</keyword>
<dbReference type="KEGG" id="nbr:O3I_023960"/>
<feature type="chain" id="PRO_5003830943" evidence="2">
    <location>
        <begin position="27"/>
        <end position="201"/>
    </location>
</feature>
<evidence type="ECO:0000256" key="1">
    <source>
        <dbReference type="SAM" id="Phobius"/>
    </source>
</evidence>
<dbReference type="EMBL" id="CP003876">
    <property type="protein sequence ID" value="AFU02747.1"/>
    <property type="molecule type" value="Genomic_DNA"/>
</dbReference>
<dbReference type="InterPro" id="IPR058333">
    <property type="entry name" value="DUF8020"/>
</dbReference>
<name>K0EZ26_NOCB7</name>
<dbReference type="HOGENOM" id="CLU_115385_0_0_11"/>
<reference evidence="4 5" key="1">
    <citation type="journal article" date="2012" name="J. Bacteriol.">
        <title>Complete genome sequence of Nocardia brasiliensis HUJEG-1.</title>
        <authorList>
            <person name="Vera-Cabrera L."/>
            <person name="Ortiz-Lopez R."/>
            <person name="Elizondo-Gonzalez R."/>
            <person name="Perez-Maya A.A."/>
            <person name="Ocampo-Candiani J."/>
        </authorList>
    </citation>
    <scope>NUCLEOTIDE SEQUENCE [LARGE SCALE GENOMIC DNA]</scope>
    <source>
        <strain evidence="5">ATCC 700358</strain>
    </source>
</reference>
<dbReference type="Proteomes" id="UP000006304">
    <property type="component" value="Chromosome"/>
</dbReference>
<dbReference type="AlphaFoldDB" id="K0EZ26"/>
<dbReference type="RefSeq" id="WP_014985602.1">
    <property type="nucleotide sequence ID" value="NC_018681.1"/>
</dbReference>
<keyword evidence="1" id="KW-1133">Transmembrane helix</keyword>
<keyword evidence="4" id="KW-0449">Lipoprotein</keyword>
<feature type="domain" description="DUF8020" evidence="3">
    <location>
        <begin position="43"/>
        <end position="117"/>
    </location>
</feature>
<keyword evidence="2" id="KW-0732">Signal</keyword>
<keyword evidence="1" id="KW-0472">Membrane</keyword>
<feature type="transmembrane region" description="Helical" evidence="1">
    <location>
        <begin position="142"/>
        <end position="164"/>
    </location>
</feature>
<evidence type="ECO:0000313" key="4">
    <source>
        <dbReference type="EMBL" id="AFU02747.1"/>
    </source>
</evidence>
<keyword evidence="1" id="KW-0812">Transmembrane</keyword>
<feature type="transmembrane region" description="Helical" evidence="1">
    <location>
        <begin position="171"/>
        <end position="189"/>
    </location>
</feature>
<dbReference type="Pfam" id="PF26059">
    <property type="entry name" value="DUF8020"/>
    <property type="match status" value="1"/>
</dbReference>
<gene>
    <name evidence="4" type="ORF">O3I_023960</name>
</gene>
<evidence type="ECO:0000256" key="2">
    <source>
        <dbReference type="SAM" id="SignalP"/>
    </source>
</evidence>
<protein>
    <submittedName>
        <fullName evidence="4">Putative outer membrane lipoprotein pcp</fullName>
    </submittedName>
</protein>